<feature type="region of interest" description="Disordered" evidence="1">
    <location>
        <begin position="360"/>
        <end position="381"/>
    </location>
</feature>
<dbReference type="InterPro" id="IPR012938">
    <property type="entry name" value="Glc/Sorbosone_DH"/>
</dbReference>
<organism evidence="3 4">
    <name type="scientific">Candidatus Gottesmanbacteria bacterium RBG_16_37_8</name>
    <dbReference type="NCBI Taxonomy" id="1798371"/>
    <lineage>
        <taxon>Bacteria</taxon>
        <taxon>Candidatus Gottesmaniibacteriota</taxon>
    </lineage>
</organism>
<dbReference type="InterPro" id="IPR011041">
    <property type="entry name" value="Quinoprot_gluc/sorb_DH_b-prop"/>
</dbReference>
<evidence type="ECO:0000256" key="1">
    <source>
        <dbReference type="SAM" id="MobiDB-lite"/>
    </source>
</evidence>
<dbReference type="EMBL" id="MFJA01000022">
    <property type="protein sequence ID" value="OGG03546.1"/>
    <property type="molecule type" value="Genomic_DNA"/>
</dbReference>
<protein>
    <recommendedName>
        <fullName evidence="2">Glucose/Sorbosone dehydrogenase domain-containing protein</fullName>
    </recommendedName>
</protein>
<evidence type="ECO:0000313" key="4">
    <source>
        <dbReference type="Proteomes" id="UP000176665"/>
    </source>
</evidence>
<dbReference type="AlphaFoldDB" id="A0A1F5YTY4"/>
<accession>A0A1F5YTY4</accession>
<dbReference type="PANTHER" id="PTHR19328:SF13">
    <property type="entry name" value="HIPL1 PROTEIN"/>
    <property type="match status" value="1"/>
</dbReference>
<sequence length="381" mass="41803">MRALIIFLAIIIPLIGAYFYLKPEEENIISSPIVSQTDSKISPVLDSVDNTLLTSEIAENLDTPWALAFLPDGNILVTERKGKISLVKLNSPSEIIEIASLKDVKEVGEGGLLGIVLHPDFINNHYLYLYYTYAQNGGDTLNRVVRMTYENDKLSQSKIIVDRIPGAANHNGGRIKYGPDNYLYITTGDGEQPSRAQDKNSLAGKILRVKDDGQKASGNPFNTSVYSYGHRNPQGLAWDLSGRLFSTEHGRSGLQSGLDELNLIEPGKNYGWPEIQGTEKQNGMETPLINSGSDTWAPAGAAFVGNILYFAGLRGSALYQAKIVGNDIQINELFKNEYGRLRDVVTGPDGMLYITTSNLDGRGNPNENDDKIIRVNPSLLP</sequence>
<proteinExistence type="predicted"/>
<dbReference type="PANTHER" id="PTHR19328">
    <property type="entry name" value="HEDGEHOG-INTERACTING PROTEIN"/>
    <property type="match status" value="1"/>
</dbReference>
<evidence type="ECO:0000313" key="3">
    <source>
        <dbReference type="EMBL" id="OGG03546.1"/>
    </source>
</evidence>
<gene>
    <name evidence="3" type="ORF">A2W14_03095</name>
</gene>
<comment type="caution">
    <text evidence="3">The sequence shown here is derived from an EMBL/GenBank/DDBJ whole genome shotgun (WGS) entry which is preliminary data.</text>
</comment>
<name>A0A1F5YTY4_9BACT</name>
<dbReference type="SUPFAM" id="SSF50952">
    <property type="entry name" value="Soluble quinoprotein glucose dehydrogenase"/>
    <property type="match status" value="1"/>
</dbReference>
<dbReference type="InterPro" id="IPR011042">
    <property type="entry name" value="6-blade_b-propeller_TolB-like"/>
</dbReference>
<dbReference type="Proteomes" id="UP000176665">
    <property type="component" value="Unassembled WGS sequence"/>
</dbReference>
<feature type="domain" description="Glucose/Sorbosone dehydrogenase" evidence="2">
    <location>
        <begin position="61"/>
        <end position="362"/>
    </location>
</feature>
<evidence type="ECO:0000259" key="2">
    <source>
        <dbReference type="Pfam" id="PF07995"/>
    </source>
</evidence>
<dbReference type="Gene3D" id="2.120.10.30">
    <property type="entry name" value="TolB, C-terminal domain"/>
    <property type="match status" value="1"/>
</dbReference>
<dbReference type="STRING" id="1798371.A2W14_03095"/>
<dbReference type="Pfam" id="PF07995">
    <property type="entry name" value="GSDH"/>
    <property type="match status" value="1"/>
</dbReference>
<reference evidence="3 4" key="1">
    <citation type="journal article" date="2016" name="Nat. Commun.">
        <title>Thousands of microbial genomes shed light on interconnected biogeochemical processes in an aquifer system.</title>
        <authorList>
            <person name="Anantharaman K."/>
            <person name="Brown C.T."/>
            <person name="Hug L.A."/>
            <person name="Sharon I."/>
            <person name="Castelle C.J."/>
            <person name="Probst A.J."/>
            <person name="Thomas B.C."/>
            <person name="Singh A."/>
            <person name="Wilkins M.J."/>
            <person name="Karaoz U."/>
            <person name="Brodie E.L."/>
            <person name="Williams K.H."/>
            <person name="Hubbard S.S."/>
            <person name="Banfield J.F."/>
        </authorList>
    </citation>
    <scope>NUCLEOTIDE SEQUENCE [LARGE SCALE GENOMIC DNA]</scope>
</reference>